<dbReference type="Proteomes" id="UP001152607">
    <property type="component" value="Unassembled WGS sequence"/>
</dbReference>
<keyword evidence="3" id="KW-1185">Reference proteome</keyword>
<dbReference type="AlphaFoldDB" id="A0A9W4U8Q1"/>
<keyword evidence="1" id="KW-0732">Signal</keyword>
<feature type="signal peptide" evidence="1">
    <location>
        <begin position="1"/>
        <end position="19"/>
    </location>
</feature>
<evidence type="ECO:0000313" key="3">
    <source>
        <dbReference type="Proteomes" id="UP001152607"/>
    </source>
</evidence>
<comment type="caution">
    <text evidence="2">The sequence shown here is derived from an EMBL/GenBank/DDBJ whole genome shotgun (WGS) entry which is preliminary data.</text>
</comment>
<feature type="chain" id="PRO_5040968374" description="Secreted protein" evidence="1">
    <location>
        <begin position="20"/>
        <end position="74"/>
    </location>
</feature>
<protein>
    <recommendedName>
        <fullName evidence="4">Secreted protein</fullName>
    </recommendedName>
</protein>
<gene>
    <name evidence="2" type="ORF">PDIGIT_LOCUS4650</name>
</gene>
<proteinExistence type="predicted"/>
<evidence type="ECO:0000313" key="2">
    <source>
        <dbReference type="EMBL" id="CAI6331625.1"/>
    </source>
</evidence>
<name>A0A9W4U8Q1_9PLEO</name>
<evidence type="ECO:0008006" key="4">
    <source>
        <dbReference type="Google" id="ProtNLM"/>
    </source>
</evidence>
<organism evidence="2 3">
    <name type="scientific">Periconia digitata</name>
    <dbReference type="NCBI Taxonomy" id="1303443"/>
    <lineage>
        <taxon>Eukaryota</taxon>
        <taxon>Fungi</taxon>
        <taxon>Dikarya</taxon>
        <taxon>Ascomycota</taxon>
        <taxon>Pezizomycotina</taxon>
        <taxon>Dothideomycetes</taxon>
        <taxon>Pleosporomycetidae</taxon>
        <taxon>Pleosporales</taxon>
        <taxon>Massarineae</taxon>
        <taxon>Periconiaceae</taxon>
        <taxon>Periconia</taxon>
    </lineage>
</organism>
<accession>A0A9W4U8Q1</accession>
<dbReference type="EMBL" id="CAOQHR010000003">
    <property type="protein sequence ID" value="CAI6331625.1"/>
    <property type="molecule type" value="Genomic_DNA"/>
</dbReference>
<sequence>MQVCLPACLLACAVVDARACMLRMCPSSHIGLLLFRLSACCMPICLPVCLSGMRLSNSLSYVPYVSCPKLGERR</sequence>
<reference evidence="2" key="1">
    <citation type="submission" date="2023-01" db="EMBL/GenBank/DDBJ databases">
        <authorList>
            <person name="Van Ghelder C."/>
            <person name="Rancurel C."/>
        </authorList>
    </citation>
    <scope>NUCLEOTIDE SEQUENCE</scope>
    <source>
        <strain evidence="2">CNCM I-4278</strain>
    </source>
</reference>
<evidence type="ECO:0000256" key="1">
    <source>
        <dbReference type="SAM" id="SignalP"/>
    </source>
</evidence>